<feature type="compositionally biased region" description="Basic and acidic residues" evidence="1">
    <location>
        <begin position="1"/>
        <end position="19"/>
    </location>
</feature>
<reference evidence="2" key="1">
    <citation type="submission" date="2023-05" db="EMBL/GenBank/DDBJ databases">
        <title>Whole genome sequence of Commensalibacter sp.</title>
        <authorList>
            <person name="Charoenyingcharoen P."/>
            <person name="Yukphan P."/>
        </authorList>
    </citation>
    <scope>NUCLEOTIDE SEQUENCE</scope>
    <source>
        <strain evidence="2">TBRC 16381</strain>
    </source>
</reference>
<sequence>MSSHQERMSSFTNDKRQDCVESSDVDAVKRALENIGGNALKKTTNKTTNKTSIKAFNRDNAQRRRFVQDGEVIVEKHSFVSPQRRSRYFTDSNEAIKTQKQKEFSDHQNIQTQDDVIYHLDKLVSQQQKLEKLLLSMQHHIERLEVTNHVLSEKIDDLQEKNAVSSEIDSCIQDGFYEDTVEINNNEEPEPVKWWIKK</sequence>
<protein>
    <submittedName>
        <fullName evidence="2">Uncharacterized protein</fullName>
    </submittedName>
</protein>
<accession>A0ABT6PYK2</accession>
<comment type="caution">
    <text evidence="2">The sequence shown here is derived from an EMBL/GenBank/DDBJ whole genome shotgun (WGS) entry which is preliminary data.</text>
</comment>
<name>A0ABT6PYK2_9PROT</name>
<dbReference type="Proteomes" id="UP001431634">
    <property type="component" value="Unassembled WGS sequence"/>
</dbReference>
<keyword evidence="3" id="KW-1185">Reference proteome</keyword>
<proteinExistence type="predicted"/>
<evidence type="ECO:0000256" key="1">
    <source>
        <dbReference type="SAM" id="MobiDB-lite"/>
    </source>
</evidence>
<organism evidence="2 3">
    <name type="scientific">Commensalibacter oyaizuii</name>
    <dbReference type="NCBI Taxonomy" id="3043873"/>
    <lineage>
        <taxon>Bacteria</taxon>
        <taxon>Pseudomonadati</taxon>
        <taxon>Pseudomonadota</taxon>
        <taxon>Alphaproteobacteria</taxon>
        <taxon>Acetobacterales</taxon>
        <taxon>Acetobacteraceae</taxon>
    </lineage>
</organism>
<dbReference type="EMBL" id="JASBAO010000001">
    <property type="protein sequence ID" value="MDI2089937.1"/>
    <property type="molecule type" value="Genomic_DNA"/>
</dbReference>
<evidence type="ECO:0000313" key="2">
    <source>
        <dbReference type="EMBL" id="MDI2089937.1"/>
    </source>
</evidence>
<dbReference type="RefSeq" id="WP_281447101.1">
    <property type="nucleotide sequence ID" value="NZ_JASBAO010000001.1"/>
</dbReference>
<evidence type="ECO:0000313" key="3">
    <source>
        <dbReference type="Proteomes" id="UP001431634"/>
    </source>
</evidence>
<gene>
    <name evidence="2" type="ORF">QJV27_00855</name>
</gene>
<feature type="region of interest" description="Disordered" evidence="1">
    <location>
        <begin position="1"/>
        <end position="23"/>
    </location>
</feature>